<dbReference type="EMBL" id="CP046566">
    <property type="protein sequence ID" value="QGW28574.1"/>
    <property type="molecule type" value="Genomic_DNA"/>
</dbReference>
<keyword evidence="1" id="KW-0732">Signal</keyword>
<dbReference type="AlphaFoldDB" id="A0A6I6G8G7"/>
<reference evidence="2 3" key="1">
    <citation type="submission" date="2019-11" db="EMBL/GenBank/DDBJ databases">
        <authorList>
            <person name="Im W.T."/>
        </authorList>
    </citation>
    <scope>NUCLEOTIDE SEQUENCE [LARGE SCALE GENOMIC DNA]</scope>
    <source>
        <strain evidence="2 3">SB-02</strain>
    </source>
</reference>
<proteinExistence type="predicted"/>
<feature type="chain" id="PRO_5026054861" evidence="1">
    <location>
        <begin position="20"/>
        <end position="121"/>
    </location>
</feature>
<gene>
    <name evidence="2" type="ORF">GLV81_11110</name>
</gene>
<accession>A0A6I6G8G7</accession>
<protein>
    <submittedName>
        <fullName evidence="2">Uncharacterized protein</fullName>
    </submittedName>
</protein>
<name>A0A6I6G8G7_9BACT</name>
<organism evidence="2 3">
    <name type="scientific">Phnomibacter ginsenosidimutans</name>
    <dbReference type="NCBI Taxonomy" id="2676868"/>
    <lineage>
        <taxon>Bacteria</taxon>
        <taxon>Pseudomonadati</taxon>
        <taxon>Bacteroidota</taxon>
        <taxon>Chitinophagia</taxon>
        <taxon>Chitinophagales</taxon>
        <taxon>Chitinophagaceae</taxon>
        <taxon>Phnomibacter</taxon>
    </lineage>
</organism>
<evidence type="ECO:0000313" key="2">
    <source>
        <dbReference type="EMBL" id="QGW28574.1"/>
    </source>
</evidence>
<keyword evidence="3" id="KW-1185">Reference proteome</keyword>
<dbReference type="RefSeq" id="WP_157478927.1">
    <property type="nucleotide sequence ID" value="NZ_CP046566.1"/>
</dbReference>
<feature type="signal peptide" evidence="1">
    <location>
        <begin position="1"/>
        <end position="19"/>
    </location>
</feature>
<evidence type="ECO:0000313" key="3">
    <source>
        <dbReference type="Proteomes" id="UP000426027"/>
    </source>
</evidence>
<dbReference type="Proteomes" id="UP000426027">
    <property type="component" value="Chromosome"/>
</dbReference>
<dbReference type="KEGG" id="fls:GLV81_11110"/>
<evidence type="ECO:0000256" key="1">
    <source>
        <dbReference type="SAM" id="SignalP"/>
    </source>
</evidence>
<sequence>MKQLLTIFLLLVHVNSAMLLPQVEAHTATNSIGSTTDVINSIYEWVDETLLDHHDSSTQDKHDEDDGLQIETGIADDFCSRLFYLAQIESPLAFTNSHNATTHAAGALEMSYELNTPPPEV</sequence>